<organism evidence="2 3">
    <name type="scientific">Stylophora pistillata</name>
    <name type="common">Smooth cauliflower coral</name>
    <dbReference type="NCBI Taxonomy" id="50429"/>
    <lineage>
        <taxon>Eukaryota</taxon>
        <taxon>Metazoa</taxon>
        <taxon>Cnidaria</taxon>
        <taxon>Anthozoa</taxon>
        <taxon>Hexacorallia</taxon>
        <taxon>Scleractinia</taxon>
        <taxon>Astrocoeniina</taxon>
        <taxon>Pocilloporidae</taxon>
        <taxon>Stylophora</taxon>
    </lineage>
</organism>
<dbReference type="OrthoDB" id="10055784at2759"/>
<proteinExistence type="predicted"/>
<reference evidence="3" key="1">
    <citation type="journal article" date="2017" name="bioRxiv">
        <title>Comparative analysis of the genomes of Stylophora pistillata and Acropora digitifera provides evidence for extensive differences between species of corals.</title>
        <authorList>
            <person name="Voolstra C.R."/>
            <person name="Li Y."/>
            <person name="Liew Y.J."/>
            <person name="Baumgarten S."/>
            <person name="Zoccola D."/>
            <person name="Flot J.-F."/>
            <person name="Tambutte S."/>
            <person name="Allemand D."/>
            <person name="Aranda M."/>
        </authorList>
    </citation>
    <scope>NUCLEOTIDE SEQUENCE [LARGE SCALE GENOMIC DNA]</scope>
</reference>
<dbReference type="Proteomes" id="UP000225706">
    <property type="component" value="Unassembled WGS sequence"/>
</dbReference>
<evidence type="ECO:0008006" key="4">
    <source>
        <dbReference type="Google" id="ProtNLM"/>
    </source>
</evidence>
<evidence type="ECO:0000313" key="3">
    <source>
        <dbReference type="Proteomes" id="UP000225706"/>
    </source>
</evidence>
<dbReference type="PANTHER" id="PTHR47331">
    <property type="entry name" value="PHD-TYPE DOMAIN-CONTAINING PROTEIN"/>
    <property type="match status" value="1"/>
</dbReference>
<dbReference type="EMBL" id="LSMT01002529">
    <property type="protein sequence ID" value="PFX11433.1"/>
    <property type="molecule type" value="Genomic_DNA"/>
</dbReference>
<name>A0A2B4R3R8_STYPI</name>
<gene>
    <name evidence="2" type="ORF">AWC38_SpisGene24840</name>
</gene>
<sequence length="641" mass="73728">MRKHMTELLRRGGFHLQKWLTNDPDVLATIPKQDRSPTFLELSEDKLPTDRTLGVIWDAQEDMLRFTGLKGAPGTTKRKILSQAFSVWDPRGLFLPFTIRSHIILQNLNRVNYGCYFSKLCIVKERKTTGRKWYLRAVSEGAKKLDKRLKVATEEEKREPIFEALHPSLISSDVSDEEDPTSVVTRPLTWRMEEVTNFFHVLDQSIQSFNSLLGTISYKLAIFLPNDTDNVDLDLDLDKYEEAWTALQERFGRVDTVVSAGKKRTDQFPTIVKENSMQIRQYQEIVSELIGVFKEYDFLHVLKSQVPEAIVAKLHARLCCRWAEFVEGKRKLSTSDSFANWLEKEAKISGSRQRWMPEKREWKRLDTSKLDRRRSADKSQSGLFVGATGEALRTSCRTKRCSIHQSTNHTLQECKRFKGMLPNEKVKVLEEHKLCLCCLLPGHRVSKCRSRNRCKVENCDMRHHTLVHEVDLKFIERAKTKRESERVPDVESDPPQVSLESEDSSPCQSVEPHEGYRQSAHVGCEAGGRAFVEVLPIVVFGETRRQQVMALRDLGCNTTLIDESLALSLGLHGKEVDLEIQGVDVRKVFTSQHIKKCHVARVGREEVQYSLRDVKTIPGLNGPDQKLKWSTIKQEYQHLKD</sequence>
<keyword evidence="3" id="KW-1185">Reference proteome</keyword>
<feature type="region of interest" description="Disordered" evidence="1">
    <location>
        <begin position="483"/>
        <end position="512"/>
    </location>
</feature>
<comment type="caution">
    <text evidence="2">The sequence shown here is derived from an EMBL/GenBank/DDBJ whole genome shotgun (WGS) entry which is preliminary data.</text>
</comment>
<dbReference type="AlphaFoldDB" id="A0A2B4R3R8"/>
<feature type="non-terminal residue" evidence="2">
    <location>
        <position position="641"/>
    </location>
</feature>
<dbReference type="PANTHER" id="PTHR47331:SF1">
    <property type="entry name" value="GAG-LIKE PROTEIN"/>
    <property type="match status" value="1"/>
</dbReference>
<accession>A0A2B4R3R8</accession>
<evidence type="ECO:0000313" key="2">
    <source>
        <dbReference type="EMBL" id="PFX11433.1"/>
    </source>
</evidence>
<evidence type="ECO:0000256" key="1">
    <source>
        <dbReference type="SAM" id="MobiDB-lite"/>
    </source>
</evidence>
<protein>
    <recommendedName>
        <fullName evidence="4">Peptidase aspartic putative domain-containing protein</fullName>
    </recommendedName>
</protein>